<sequence length="242" mass="24750">MPDYFDRLLARHTVSAAAAVRGATRVRPRLPGPFERVEALRTAPPEPGEPAPLVPLAPGPSTGPATPVRHEREVRTERETVVRTEAVRPGEPERTAAGSPVQGPLLRPVANTAPGPRPVAADGPRTPRRPVSRAVPDAAAPRPAAVGRGAKAAPATASAAPVRPRGSDSAAAAARGTAPNGIGRRAPRPAERVVHVQIGRLEVTAAPPPGAGATPAGRPGAAGRTGPALTLDDYLARGETRD</sequence>
<evidence type="ECO:0000256" key="1">
    <source>
        <dbReference type="SAM" id="MobiDB-lite"/>
    </source>
</evidence>
<organism evidence="2 3">
    <name type="scientific">Streptomyces formicae</name>
    <dbReference type="NCBI Taxonomy" id="1616117"/>
    <lineage>
        <taxon>Bacteria</taxon>
        <taxon>Bacillati</taxon>
        <taxon>Actinomycetota</taxon>
        <taxon>Actinomycetes</taxon>
        <taxon>Kitasatosporales</taxon>
        <taxon>Streptomycetaceae</taxon>
        <taxon>Streptomyces</taxon>
    </lineage>
</organism>
<keyword evidence="3" id="KW-1185">Reference proteome</keyword>
<protein>
    <submittedName>
        <fullName evidence="2">Uncharacterized protein</fullName>
    </submittedName>
</protein>
<dbReference type="RefSeq" id="WP_242332236.1">
    <property type="nucleotide sequence ID" value="NZ_CP071872.1"/>
</dbReference>
<gene>
    <name evidence="2" type="ORF">J4032_19525</name>
</gene>
<feature type="region of interest" description="Disordered" evidence="1">
    <location>
        <begin position="40"/>
        <end position="242"/>
    </location>
</feature>
<evidence type="ECO:0000313" key="3">
    <source>
        <dbReference type="Proteomes" id="UP000828924"/>
    </source>
</evidence>
<evidence type="ECO:0000313" key="2">
    <source>
        <dbReference type="EMBL" id="UNM13383.1"/>
    </source>
</evidence>
<feature type="compositionally biased region" description="Low complexity" evidence="1">
    <location>
        <begin position="211"/>
        <end position="228"/>
    </location>
</feature>
<feature type="compositionally biased region" description="Low complexity" evidence="1">
    <location>
        <begin position="132"/>
        <end position="174"/>
    </location>
</feature>
<accession>A0ABY3WL81</accession>
<dbReference type="Proteomes" id="UP000828924">
    <property type="component" value="Chromosome"/>
</dbReference>
<feature type="compositionally biased region" description="Basic and acidic residues" evidence="1">
    <location>
        <begin position="68"/>
        <end position="94"/>
    </location>
</feature>
<reference evidence="2 3" key="1">
    <citation type="submission" date="2021-03" db="EMBL/GenBank/DDBJ databases">
        <title>Complete genome of Streptomyces formicae strain 1H-GS9 (DSM 100524).</title>
        <authorList>
            <person name="Atanasov K.E."/>
            <person name="Altabella T."/>
            <person name="Ferrer A."/>
        </authorList>
    </citation>
    <scope>NUCLEOTIDE SEQUENCE [LARGE SCALE GENOMIC DNA]</scope>
    <source>
        <strain evidence="2 3">1H-GS9</strain>
    </source>
</reference>
<dbReference type="EMBL" id="CP071872">
    <property type="protein sequence ID" value="UNM13383.1"/>
    <property type="molecule type" value="Genomic_DNA"/>
</dbReference>
<name>A0ABY3WL81_9ACTN</name>
<proteinExistence type="predicted"/>
<feature type="compositionally biased region" description="Pro residues" evidence="1">
    <location>
        <begin position="44"/>
        <end position="58"/>
    </location>
</feature>